<dbReference type="EnsemblPlants" id="TraesCS6B02G466000.1">
    <property type="protein sequence ID" value="TraesCS6B02G466000.1"/>
    <property type="gene ID" value="TraesCS6B02G466000"/>
</dbReference>
<dbReference type="InterPro" id="IPR017441">
    <property type="entry name" value="Protein_kinase_ATP_BS"/>
</dbReference>
<dbReference type="InterPro" id="IPR001680">
    <property type="entry name" value="WD40_rpt"/>
</dbReference>
<sequence length="764" mass="86573">MNNIAEMEALERVFSDASAKPIKLSYGLLEIITENFSNEIGRGGFGVVYKGYLRNGEVAVKKLSNPHALPDRKFLDEITCLKKAKHTNIVRILGYCSETQGELLEINEKHIMAEIQKKLICFEYVPNGNIQHYLKQERHHGDDWHVRYQMIVGICQGLHYLHEKYINHLDLKPENVLLDADMKPKVTDFGLSRCLDQGQSIITQNILGTPRYIAPEIIDKGEISFKSDIYAFGIITIELLTGISKANLDNWDKLLDMDCPRMRRCIEIARKCTDPDKRERPTAREVIRDLDELESMVPWSSMNQVTPTVVPGNEVLDVYPLELRFPFVPNKEMRCHLTTTTKTDCFVFCMLVPGVPDRYSGDLVGIVPGMCTSVTPVVRQAEEELPSGTDELEVLFWLTGCNDPDKLALQLSALSVYPGSPSQYELKAAFHELGWELHRTTLTAVVVAPEDDDLALVVNTPCKEEEFFYSIDCMDVHPTEPWVAIFAKNRKGVYLWNWQTNEKIGECNSGVDILGSDCDGEMLVTKFISRKQWVVIGNSDGFILVCTCPSMDQVTHFKAHRDSLGLLAVHPTRPFLLSCNNMKMKIWDWNRGWSCIGKIHSTSRVTQVMFNPRNTNDFATHHHDGIVKMWRIDHPDPVGTTHRLHDMYETASSSFTYTGDRYFIAAIHNSKNVALTIWDLQKEEHVYTLTTDEVTAAAVCHPTLPVLVTVSNGGTIHVWDSTTYRLKKVYENCPKDPIHIGFTGSERLVIGHSKGISVLDIDLE</sequence>
<dbReference type="RefSeq" id="XP_044415763.1">
    <property type="nucleotide sequence ID" value="XM_044559828.1"/>
</dbReference>
<evidence type="ECO:0000313" key="8">
    <source>
        <dbReference type="Proteomes" id="UP000019116"/>
    </source>
</evidence>
<keyword evidence="4 5" id="KW-0067">ATP-binding</keyword>
<dbReference type="GeneID" id="123140099"/>
<dbReference type="GO" id="GO:0005524">
    <property type="term" value="F:ATP binding"/>
    <property type="evidence" value="ECO:0007669"/>
    <property type="project" value="UniProtKB-UniRule"/>
</dbReference>
<dbReference type="Pfam" id="PF00400">
    <property type="entry name" value="WD40"/>
    <property type="match status" value="2"/>
</dbReference>
<dbReference type="Gramene" id="TraesCS6B03G1286800.1">
    <property type="protein sequence ID" value="TraesCS6B03G1286800.1.CDS"/>
    <property type="gene ID" value="TraesCS6B03G1286800"/>
</dbReference>
<dbReference type="PANTHER" id="PTHR45707">
    <property type="entry name" value="C2 CALCIUM/LIPID-BINDING PLANT PHOSPHORIBOSYLTRANSFERASE FAMILY PROTEIN"/>
    <property type="match status" value="1"/>
</dbReference>
<evidence type="ECO:0000256" key="1">
    <source>
        <dbReference type="ARBA" id="ARBA00022679"/>
    </source>
</evidence>
<dbReference type="SMART" id="SM00220">
    <property type="entry name" value="S_TKc"/>
    <property type="match status" value="1"/>
</dbReference>
<keyword evidence="1" id="KW-0808">Transferase</keyword>
<feature type="domain" description="Protein kinase" evidence="6">
    <location>
        <begin position="34"/>
        <end position="300"/>
    </location>
</feature>
<protein>
    <recommendedName>
        <fullName evidence="6">Protein kinase domain-containing protein</fullName>
    </recommendedName>
</protein>
<dbReference type="InterPro" id="IPR015943">
    <property type="entry name" value="WD40/YVTN_repeat-like_dom_sf"/>
</dbReference>
<organism evidence="7">
    <name type="scientific">Triticum aestivum</name>
    <name type="common">Wheat</name>
    <dbReference type="NCBI Taxonomy" id="4565"/>
    <lineage>
        <taxon>Eukaryota</taxon>
        <taxon>Viridiplantae</taxon>
        <taxon>Streptophyta</taxon>
        <taxon>Embryophyta</taxon>
        <taxon>Tracheophyta</taxon>
        <taxon>Spermatophyta</taxon>
        <taxon>Magnoliopsida</taxon>
        <taxon>Liliopsida</taxon>
        <taxon>Poales</taxon>
        <taxon>Poaceae</taxon>
        <taxon>BOP clade</taxon>
        <taxon>Pooideae</taxon>
        <taxon>Triticodae</taxon>
        <taxon>Triticeae</taxon>
        <taxon>Triticinae</taxon>
        <taxon>Triticum</taxon>
    </lineage>
</organism>
<dbReference type="PANTHER" id="PTHR45707:SF43">
    <property type="entry name" value="PROTEIN KINASE DOMAIN-CONTAINING PROTEIN"/>
    <property type="match status" value="1"/>
</dbReference>
<dbReference type="SUPFAM" id="SSF56112">
    <property type="entry name" value="Protein kinase-like (PK-like)"/>
    <property type="match status" value="1"/>
</dbReference>
<accession>A0A3B6PTF9</accession>
<keyword evidence="8" id="KW-1185">Reference proteome</keyword>
<evidence type="ECO:0000256" key="2">
    <source>
        <dbReference type="ARBA" id="ARBA00022741"/>
    </source>
</evidence>
<name>A0A3B6PTF9_WHEAT</name>
<dbReference type="Pfam" id="PF00069">
    <property type="entry name" value="Pkinase"/>
    <property type="match status" value="1"/>
</dbReference>
<dbReference type="SUPFAM" id="SSF50978">
    <property type="entry name" value="WD40 repeat-like"/>
    <property type="match status" value="1"/>
</dbReference>
<proteinExistence type="predicted"/>
<dbReference type="PROSITE" id="PS00108">
    <property type="entry name" value="PROTEIN_KINASE_ST"/>
    <property type="match status" value="1"/>
</dbReference>
<evidence type="ECO:0000256" key="3">
    <source>
        <dbReference type="ARBA" id="ARBA00022777"/>
    </source>
</evidence>
<dbReference type="OrthoDB" id="582756at2759"/>
<reference evidence="7" key="1">
    <citation type="submission" date="2018-08" db="EMBL/GenBank/DDBJ databases">
        <authorList>
            <person name="Rossello M."/>
        </authorList>
    </citation>
    <scope>NUCLEOTIDE SEQUENCE [LARGE SCALE GENOMIC DNA]</scope>
    <source>
        <strain evidence="7">cv. Chinese Spring</strain>
    </source>
</reference>
<dbReference type="STRING" id="4565.A0A3B6PTF9"/>
<dbReference type="SMART" id="SM00320">
    <property type="entry name" value="WD40"/>
    <property type="match status" value="4"/>
</dbReference>
<dbReference type="AlphaFoldDB" id="A0A3B6PTF9"/>
<reference evidence="7" key="2">
    <citation type="submission" date="2018-10" db="UniProtKB">
        <authorList>
            <consortium name="EnsemblPlants"/>
        </authorList>
    </citation>
    <scope>IDENTIFICATION</scope>
</reference>
<evidence type="ECO:0000259" key="6">
    <source>
        <dbReference type="PROSITE" id="PS50011"/>
    </source>
</evidence>
<dbReference type="PROSITE" id="PS00107">
    <property type="entry name" value="PROTEIN_KINASE_ATP"/>
    <property type="match status" value="1"/>
</dbReference>
<dbReference type="InterPro" id="IPR000719">
    <property type="entry name" value="Prot_kinase_dom"/>
</dbReference>
<dbReference type="SMR" id="A0A3B6PTF9"/>
<evidence type="ECO:0000313" key="7">
    <source>
        <dbReference type="EnsemblPlants" id="TraesCS6B02G466000.1"/>
    </source>
</evidence>
<dbReference type="Gramene" id="TraesCS6B02G466000.1">
    <property type="protein sequence ID" value="TraesCS6B02G466000.1"/>
    <property type="gene ID" value="TraesCS6B02G466000"/>
</dbReference>
<dbReference type="PROSITE" id="PS50011">
    <property type="entry name" value="PROTEIN_KINASE_DOM"/>
    <property type="match status" value="1"/>
</dbReference>
<dbReference type="GO" id="GO:0004672">
    <property type="term" value="F:protein kinase activity"/>
    <property type="evidence" value="ECO:0007669"/>
    <property type="project" value="InterPro"/>
</dbReference>
<evidence type="ECO:0000256" key="5">
    <source>
        <dbReference type="PROSITE-ProRule" id="PRU10141"/>
    </source>
</evidence>
<keyword evidence="3" id="KW-0418">Kinase</keyword>
<dbReference type="OMA" id="CADTANE"/>
<dbReference type="Proteomes" id="UP000019116">
    <property type="component" value="Chromosome 6B"/>
</dbReference>
<dbReference type="InterPro" id="IPR036322">
    <property type="entry name" value="WD40_repeat_dom_sf"/>
</dbReference>
<dbReference type="Gene3D" id="1.10.510.10">
    <property type="entry name" value="Transferase(Phosphotransferase) domain 1"/>
    <property type="match status" value="1"/>
</dbReference>
<feature type="binding site" evidence="5">
    <location>
        <position position="62"/>
    </location>
    <ligand>
        <name>ATP</name>
        <dbReference type="ChEBI" id="CHEBI:30616"/>
    </ligand>
</feature>
<gene>
    <name evidence="7" type="primary">LOC123140099</name>
</gene>
<keyword evidence="2 5" id="KW-0547">Nucleotide-binding</keyword>
<dbReference type="InterPro" id="IPR011009">
    <property type="entry name" value="Kinase-like_dom_sf"/>
</dbReference>
<evidence type="ECO:0000256" key="4">
    <source>
        <dbReference type="ARBA" id="ARBA00022840"/>
    </source>
</evidence>
<dbReference type="Gene3D" id="2.130.10.10">
    <property type="entry name" value="YVTN repeat-like/Quinoprotein amine dehydrogenase"/>
    <property type="match status" value="1"/>
</dbReference>
<dbReference type="InterPro" id="IPR008271">
    <property type="entry name" value="Ser/Thr_kinase_AS"/>
</dbReference>